<dbReference type="Pfam" id="PF13202">
    <property type="entry name" value="EF-hand_5"/>
    <property type="match status" value="1"/>
</dbReference>
<evidence type="ECO:0000256" key="3">
    <source>
        <dbReference type="SAM" id="SignalP"/>
    </source>
</evidence>
<dbReference type="Gene3D" id="1.10.238.10">
    <property type="entry name" value="EF-hand"/>
    <property type="match status" value="1"/>
</dbReference>
<dbReference type="InterPro" id="IPR018247">
    <property type="entry name" value="EF_Hand_1_Ca_BS"/>
</dbReference>
<gene>
    <name evidence="5" type="ORF">NMOB1V02_LOCUS4857</name>
</gene>
<dbReference type="Proteomes" id="UP000678499">
    <property type="component" value="Unassembled WGS sequence"/>
</dbReference>
<dbReference type="Gene3D" id="3.20.20.80">
    <property type="entry name" value="Glycosidases"/>
    <property type="match status" value="2"/>
</dbReference>
<name>A0A7R9GDS7_9CRUS</name>
<dbReference type="InterPro" id="IPR024733">
    <property type="entry name" value="NAGLU_tim-barrel"/>
</dbReference>
<dbReference type="Pfam" id="PF12971">
    <property type="entry name" value="NAGLU_N"/>
    <property type="match status" value="1"/>
</dbReference>
<keyword evidence="1" id="KW-0378">Hydrolase</keyword>
<sequence length="378" mass="42372">MCKACSSSFRMWRFFLLFSVCRGFDHGHEHQASFSPSENEILSHYGPNVKISDLSPREQAMAYFNVFDTDKNGALDGVEILQTLFHEHVHELLGADGPDMDHLRRVVHSDEDLAEFVDDTLEQYDANFDGMVQLAELTGMLGPAASVLKADGEDQAVVTGSSGVACAWGLNHYLKHFCGTHLSWNFGVENVFEGDLPPVDILINISPRYRYYANVVTHSYSFLWWKWKEWEKHIDWLALNGINLPLATTAYEYTLNEVLKSFGASEETMKDFFSGPAFLAWFRMGNMKTWGGPNGLITEFLVFLNNPLYLLDPGSVLYSEISQAFVKQLIADFGTDHLYSCDLFNENGIPGGVDPVQYLNTVGKGVYNSLAAVDPDAI</sequence>
<feature type="signal peptide" evidence="3">
    <location>
        <begin position="1"/>
        <end position="23"/>
    </location>
</feature>
<keyword evidence="3" id="KW-0732">Signal</keyword>
<dbReference type="Pfam" id="PF05089">
    <property type="entry name" value="NAGLU"/>
    <property type="match status" value="2"/>
</dbReference>
<proteinExistence type="predicted"/>
<dbReference type="EMBL" id="CAJPEX010000801">
    <property type="protein sequence ID" value="CAG0917267.1"/>
    <property type="molecule type" value="Genomic_DNA"/>
</dbReference>
<evidence type="ECO:0000256" key="2">
    <source>
        <dbReference type="ARBA" id="ARBA00022837"/>
    </source>
</evidence>
<reference evidence="5" key="1">
    <citation type="submission" date="2020-11" db="EMBL/GenBank/DDBJ databases">
        <authorList>
            <person name="Tran Van P."/>
        </authorList>
    </citation>
    <scope>NUCLEOTIDE SEQUENCE</scope>
</reference>
<dbReference type="SUPFAM" id="SSF47473">
    <property type="entry name" value="EF-hand"/>
    <property type="match status" value="1"/>
</dbReference>
<dbReference type="PROSITE" id="PS00018">
    <property type="entry name" value="EF_HAND_1"/>
    <property type="match status" value="1"/>
</dbReference>
<dbReference type="Gene3D" id="3.30.379.10">
    <property type="entry name" value="Chitobiase/beta-hexosaminidase domain 2-like"/>
    <property type="match status" value="1"/>
</dbReference>
<evidence type="ECO:0000313" key="6">
    <source>
        <dbReference type="Proteomes" id="UP000678499"/>
    </source>
</evidence>
<dbReference type="PANTHER" id="PTHR12872:SF1">
    <property type="entry name" value="ALPHA-N-ACETYLGLUCOSAMINIDASE"/>
    <property type="match status" value="1"/>
</dbReference>
<organism evidence="5">
    <name type="scientific">Notodromas monacha</name>
    <dbReference type="NCBI Taxonomy" id="399045"/>
    <lineage>
        <taxon>Eukaryota</taxon>
        <taxon>Metazoa</taxon>
        <taxon>Ecdysozoa</taxon>
        <taxon>Arthropoda</taxon>
        <taxon>Crustacea</taxon>
        <taxon>Oligostraca</taxon>
        <taxon>Ostracoda</taxon>
        <taxon>Podocopa</taxon>
        <taxon>Podocopida</taxon>
        <taxon>Cypridocopina</taxon>
        <taxon>Cypridoidea</taxon>
        <taxon>Cyprididae</taxon>
        <taxon>Notodromas</taxon>
    </lineage>
</organism>
<dbReference type="OrthoDB" id="64736at2759"/>
<evidence type="ECO:0000259" key="4">
    <source>
        <dbReference type="PROSITE" id="PS50222"/>
    </source>
</evidence>
<feature type="domain" description="EF-hand" evidence="4">
    <location>
        <begin position="55"/>
        <end position="90"/>
    </location>
</feature>
<keyword evidence="2" id="KW-0106">Calcium</keyword>
<dbReference type="InterPro" id="IPR024240">
    <property type="entry name" value="NAGLU_N"/>
</dbReference>
<dbReference type="InterPro" id="IPR007781">
    <property type="entry name" value="NAGLU"/>
</dbReference>
<dbReference type="InterPro" id="IPR002048">
    <property type="entry name" value="EF_hand_dom"/>
</dbReference>
<dbReference type="GO" id="GO:0016787">
    <property type="term" value="F:hydrolase activity"/>
    <property type="evidence" value="ECO:0007669"/>
    <property type="project" value="UniProtKB-KW"/>
</dbReference>
<dbReference type="InterPro" id="IPR029018">
    <property type="entry name" value="Hex-like_dom2"/>
</dbReference>
<dbReference type="PANTHER" id="PTHR12872">
    <property type="entry name" value="ALPHA-N-ACETYLGLUCOSAMINIDASE"/>
    <property type="match status" value="1"/>
</dbReference>
<accession>A0A7R9GDS7</accession>
<keyword evidence="6" id="KW-1185">Reference proteome</keyword>
<dbReference type="PROSITE" id="PS50222">
    <property type="entry name" value="EF_HAND_2"/>
    <property type="match status" value="1"/>
</dbReference>
<dbReference type="EMBL" id="OA882838">
    <property type="protein sequence ID" value="CAD7277115.1"/>
    <property type="molecule type" value="Genomic_DNA"/>
</dbReference>
<feature type="chain" id="PRO_5036210678" description="EF-hand domain-containing protein" evidence="3">
    <location>
        <begin position="24"/>
        <end position="378"/>
    </location>
</feature>
<evidence type="ECO:0000256" key="1">
    <source>
        <dbReference type="ARBA" id="ARBA00022801"/>
    </source>
</evidence>
<dbReference type="InterPro" id="IPR011992">
    <property type="entry name" value="EF-hand-dom_pair"/>
</dbReference>
<dbReference type="GO" id="GO:0005509">
    <property type="term" value="F:calcium ion binding"/>
    <property type="evidence" value="ECO:0007669"/>
    <property type="project" value="InterPro"/>
</dbReference>
<dbReference type="AlphaFoldDB" id="A0A7R9GDS7"/>
<evidence type="ECO:0000313" key="5">
    <source>
        <dbReference type="EMBL" id="CAD7277115.1"/>
    </source>
</evidence>
<protein>
    <recommendedName>
        <fullName evidence="4">EF-hand domain-containing protein</fullName>
    </recommendedName>
</protein>
<feature type="non-terminal residue" evidence="5">
    <location>
        <position position="1"/>
    </location>
</feature>